<evidence type="ECO:0000313" key="3">
    <source>
        <dbReference type="Proteomes" id="UP000054565"/>
    </source>
</evidence>
<dbReference type="EMBL" id="DS028094">
    <property type="protein sequence ID" value="KMP03450.1"/>
    <property type="molecule type" value="Genomic_DNA"/>
</dbReference>
<gene>
    <name evidence="2" type="ORF">CIRG_03142</name>
</gene>
<reference evidence="3" key="1">
    <citation type="journal article" date="2010" name="Genome Res.">
        <title>Population genomic sequencing of Coccidioides fungi reveals recent hybridization and transposon control.</title>
        <authorList>
            <person name="Neafsey D.E."/>
            <person name="Barker B.M."/>
            <person name="Sharpton T.J."/>
            <person name="Stajich J.E."/>
            <person name="Park D.J."/>
            <person name="Whiston E."/>
            <person name="Hung C.-Y."/>
            <person name="McMahan C."/>
            <person name="White J."/>
            <person name="Sykes S."/>
            <person name="Heiman D."/>
            <person name="Young S."/>
            <person name="Zeng Q."/>
            <person name="Abouelleil A."/>
            <person name="Aftuck L."/>
            <person name="Bessette D."/>
            <person name="Brown A."/>
            <person name="FitzGerald M."/>
            <person name="Lui A."/>
            <person name="Macdonald J.P."/>
            <person name="Priest M."/>
            <person name="Orbach M.J."/>
            <person name="Galgiani J.N."/>
            <person name="Kirkland T.N."/>
            <person name="Cole G.T."/>
            <person name="Birren B.W."/>
            <person name="Henn M.R."/>
            <person name="Taylor J.W."/>
            <person name="Rounsley S.D."/>
        </authorList>
    </citation>
    <scope>NUCLEOTIDE SEQUENCE [LARGE SCALE GENOMIC DNA]</scope>
    <source>
        <strain evidence="3">RMSCC 2394</strain>
    </source>
</reference>
<organism evidence="2 3">
    <name type="scientific">Coccidioides immitis RMSCC 2394</name>
    <dbReference type="NCBI Taxonomy" id="404692"/>
    <lineage>
        <taxon>Eukaryota</taxon>
        <taxon>Fungi</taxon>
        <taxon>Dikarya</taxon>
        <taxon>Ascomycota</taxon>
        <taxon>Pezizomycotina</taxon>
        <taxon>Eurotiomycetes</taxon>
        <taxon>Eurotiomycetidae</taxon>
        <taxon>Onygenales</taxon>
        <taxon>Onygenaceae</taxon>
        <taxon>Coccidioides</taxon>
    </lineage>
</organism>
<proteinExistence type="predicted"/>
<protein>
    <submittedName>
        <fullName evidence="2">Uncharacterized protein</fullName>
    </submittedName>
</protein>
<sequence>MQRPRMIQVRQRQFWYINRTLKKVLRLKGYKAIELDIDNRHGLIPFFVTTARMEYVSAPLAAGNGIQDLNFMLGPVDLRHSSKYPNHDKCDPDSKWLIISRLSNRRYESANGRIKKGHLARSRHGFLVYIIDVACLHAVPIFFTGMPVTQRGCRAKMRERSAVFT</sequence>
<dbReference type="Proteomes" id="UP000054565">
    <property type="component" value="Unassembled WGS sequence"/>
</dbReference>
<keyword evidence="1" id="KW-1133">Transmembrane helix</keyword>
<keyword evidence="1" id="KW-0472">Membrane</keyword>
<feature type="transmembrane region" description="Helical" evidence="1">
    <location>
        <begin position="126"/>
        <end position="148"/>
    </location>
</feature>
<evidence type="ECO:0000313" key="2">
    <source>
        <dbReference type="EMBL" id="KMP03450.1"/>
    </source>
</evidence>
<name>A0A0J6Y6R5_COCIT</name>
<evidence type="ECO:0000256" key="1">
    <source>
        <dbReference type="SAM" id="Phobius"/>
    </source>
</evidence>
<dbReference type="AlphaFoldDB" id="A0A0J6Y6R5"/>
<keyword evidence="1" id="KW-0812">Transmembrane</keyword>
<accession>A0A0J6Y6R5</accession>